<protein>
    <submittedName>
        <fullName evidence="1">Uncharacterized protein</fullName>
    </submittedName>
</protein>
<dbReference type="EMBL" id="BOMN01000113">
    <property type="protein sequence ID" value="GIE24782.1"/>
    <property type="molecule type" value="Genomic_DNA"/>
</dbReference>
<proteinExistence type="predicted"/>
<sequence>MHDFTNLGWPETPFGADQRPFGQHVDMLAACTFDWTPGQDGPPRPVAVSLVYLRIRRRGSSYQVSDDTLSIGFYTTVIDDAAEVPRLLTVADRALTRARRHAAIVAGHQLGADLARINALAEVPLRGVDGMRAAWNDQEKQRGLAVIVDTGTEAGMTGADLGTPLEPTPMQIPECRHCAGEVARRALARCLAVGLTAALHTSRYTWEGTFRVPDAIERAGWDVLSSPGEDGCPAATGRDLGERQLIGTMPHPVAGPAR</sequence>
<name>A0ABQ4A1P9_9ACTN</name>
<keyword evidence="2" id="KW-1185">Reference proteome</keyword>
<organism evidence="1 2">
    <name type="scientific">Winogradskya humida</name>
    <dbReference type="NCBI Taxonomy" id="113566"/>
    <lineage>
        <taxon>Bacteria</taxon>
        <taxon>Bacillati</taxon>
        <taxon>Actinomycetota</taxon>
        <taxon>Actinomycetes</taxon>
        <taxon>Micromonosporales</taxon>
        <taxon>Micromonosporaceae</taxon>
        <taxon>Winogradskya</taxon>
    </lineage>
</organism>
<evidence type="ECO:0000313" key="1">
    <source>
        <dbReference type="EMBL" id="GIE24782.1"/>
    </source>
</evidence>
<evidence type="ECO:0000313" key="2">
    <source>
        <dbReference type="Proteomes" id="UP000603200"/>
    </source>
</evidence>
<accession>A0ABQ4A1P9</accession>
<reference evidence="1 2" key="1">
    <citation type="submission" date="2021-01" db="EMBL/GenBank/DDBJ databases">
        <title>Whole genome shotgun sequence of Actinoplanes humidus NBRC 14915.</title>
        <authorList>
            <person name="Komaki H."/>
            <person name="Tamura T."/>
        </authorList>
    </citation>
    <scope>NUCLEOTIDE SEQUENCE [LARGE SCALE GENOMIC DNA]</scope>
    <source>
        <strain evidence="1 2">NBRC 14915</strain>
    </source>
</reference>
<dbReference type="Proteomes" id="UP000603200">
    <property type="component" value="Unassembled WGS sequence"/>
</dbReference>
<gene>
    <name evidence="1" type="ORF">Ahu01nite_078840</name>
</gene>
<comment type="caution">
    <text evidence="1">The sequence shown here is derived from an EMBL/GenBank/DDBJ whole genome shotgun (WGS) entry which is preliminary data.</text>
</comment>